<dbReference type="PRINTS" id="PR00080">
    <property type="entry name" value="SDRFAMILY"/>
</dbReference>
<dbReference type="NCBIfam" id="NF004825">
    <property type="entry name" value="PRK06181.1"/>
    <property type="match status" value="1"/>
</dbReference>
<dbReference type="PRINTS" id="PR00081">
    <property type="entry name" value="GDHRDH"/>
</dbReference>
<comment type="caution">
    <text evidence="5">The sequence shown here is derived from an EMBL/GenBank/DDBJ whole genome shotgun (WGS) entry which is preliminary data.</text>
</comment>
<organism evidence="5 6">
    <name type="scientific">Undibacterium rugosum</name>
    <dbReference type="NCBI Taxonomy" id="2762291"/>
    <lineage>
        <taxon>Bacteria</taxon>
        <taxon>Pseudomonadati</taxon>
        <taxon>Pseudomonadota</taxon>
        <taxon>Betaproteobacteria</taxon>
        <taxon>Burkholderiales</taxon>
        <taxon>Oxalobacteraceae</taxon>
        <taxon>Undibacterium</taxon>
    </lineage>
</organism>
<comment type="similarity">
    <text evidence="1 3">Belongs to the short-chain dehydrogenases/reductases (SDR) family.</text>
</comment>
<dbReference type="PANTHER" id="PTHR44196">
    <property type="entry name" value="DEHYDROGENASE/REDUCTASE SDR FAMILY MEMBER 7B"/>
    <property type="match status" value="1"/>
</dbReference>
<name>A0A923KRE0_9BURK</name>
<protein>
    <submittedName>
        <fullName evidence="5">SDR family oxidoreductase</fullName>
    </submittedName>
</protein>
<dbReference type="AlphaFoldDB" id="A0A923KRE0"/>
<feature type="domain" description="Ketoreductase" evidence="4">
    <location>
        <begin position="7"/>
        <end position="190"/>
    </location>
</feature>
<keyword evidence="2" id="KW-0560">Oxidoreductase</keyword>
<dbReference type="Proteomes" id="UP000612361">
    <property type="component" value="Unassembled WGS sequence"/>
</dbReference>
<evidence type="ECO:0000259" key="4">
    <source>
        <dbReference type="SMART" id="SM00822"/>
    </source>
</evidence>
<reference evidence="5" key="1">
    <citation type="submission" date="2020-08" db="EMBL/GenBank/DDBJ databases">
        <title>Novel species isolated from subtropical streams in China.</title>
        <authorList>
            <person name="Lu H."/>
        </authorList>
    </citation>
    <scope>NUCLEOTIDE SEQUENCE</scope>
    <source>
        <strain evidence="5">CY7W</strain>
    </source>
</reference>
<dbReference type="SUPFAM" id="SSF51735">
    <property type="entry name" value="NAD(P)-binding Rossmann-fold domains"/>
    <property type="match status" value="1"/>
</dbReference>
<evidence type="ECO:0000256" key="3">
    <source>
        <dbReference type="RuleBase" id="RU000363"/>
    </source>
</evidence>
<dbReference type="RefSeq" id="WP_186879411.1">
    <property type="nucleotide sequence ID" value="NZ_JACOGG010000001.1"/>
</dbReference>
<dbReference type="EMBL" id="JACOGG010000001">
    <property type="protein sequence ID" value="MBC3933754.1"/>
    <property type="molecule type" value="Genomic_DNA"/>
</dbReference>
<dbReference type="GO" id="GO:0016491">
    <property type="term" value="F:oxidoreductase activity"/>
    <property type="evidence" value="ECO:0007669"/>
    <property type="project" value="UniProtKB-KW"/>
</dbReference>
<sequence length="273" mass="29521">MSNQQHLVVVITGASDGIGAEMAKQLAAKYKLGLALVLAARNEVGLRAVADVCKRFGSVCLMVRTDVSVESDCRRLIREAVESFGGIDILINNAGKSAQALFSEVDNLGWYQELMRVNFWGSVWCTHAALPYLKESKGKIVAVSSLAGLVGVPGRTAYSASKFAMNGFFESLRTEVQEAGVQVTLAYPGVVATRIRYHGYNAAGEAAGSSGLKEEQAMPVEECAYQIIHAMEQNQREVVMTAKGKLGRWLRLIAPAMVDKIALAALKKEVRPQ</sequence>
<dbReference type="InterPro" id="IPR020904">
    <property type="entry name" value="Sc_DH/Rdtase_CS"/>
</dbReference>
<proteinExistence type="inferred from homology"/>
<gene>
    <name evidence="5" type="ORF">H8K47_00145</name>
</gene>
<accession>A0A923KRE0</accession>
<dbReference type="InterPro" id="IPR036291">
    <property type="entry name" value="NAD(P)-bd_dom_sf"/>
</dbReference>
<dbReference type="SMART" id="SM00822">
    <property type="entry name" value="PKS_KR"/>
    <property type="match status" value="1"/>
</dbReference>
<evidence type="ECO:0000313" key="6">
    <source>
        <dbReference type="Proteomes" id="UP000612361"/>
    </source>
</evidence>
<dbReference type="GO" id="GO:0016020">
    <property type="term" value="C:membrane"/>
    <property type="evidence" value="ECO:0007669"/>
    <property type="project" value="TreeGrafter"/>
</dbReference>
<dbReference type="InterPro" id="IPR057326">
    <property type="entry name" value="KR_dom"/>
</dbReference>
<dbReference type="InterPro" id="IPR002347">
    <property type="entry name" value="SDR_fam"/>
</dbReference>
<dbReference type="Gene3D" id="3.40.50.720">
    <property type="entry name" value="NAD(P)-binding Rossmann-like Domain"/>
    <property type="match status" value="1"/>
</dbReference>
<evidence type="ECO:0000256" key="1">
    <source>
        <dbReference type="ARBA" id="ARBA00006484"/>
    </source>
</evidence>
<evidence type="ECO:0000313" key="5">
    <source>
        <dbReference type="EMBL" id="MBC3933754.1"/>
    </source>
</evidence>
<dbReference type="PANTHER" id="PTHR44196:SF1">
    <property type="entry name" value="DEHYDROGENASE_REDUCTASE SDR FAMILY MEMBER 7B"/>
    <property type="match status" value="1"/>
</dbReference>
<dbReference type="PROSITE" id="PS00061">
    <property type="entry name" value="ADH_SHORT"/>
    <property type="match status" value="1"/>
</dbReference>
<keyword evidence="6" id="KW-1185">Reference proteome</keyword>
<evidence type="ECO:0000256" key="2">
    <source>
        <dbReference type="ARBA" id="ARBA00023002"/>
    </source>
</evidence>
<dbReference type="Pfam" id="PF00106">
    <property type="entry name" value="adh_short"/>
    <property type="match status" value="1"/>
</dbReference>